<dbReference type="InterPro" id="IPR001769">
    <property type="entry name" value="Gingipain"/>
</dbReference>
<dbReference type="Proteomes" id="UP000269493">
    <property type="component" value="Unassembled WGS sequence"/>
</dbReference>
<keyword evidence="1" id="KW-0732">Signal</keyword>
<evidence type="ECO:0000259" key="2">
    <source>
        <dbReference type="Pfam" id="PF01364"/>
    </source>
</evidence>
<dbReference type="InterPro" id="IPR029030">
    <property type="entry name" value="Caspase-like_dom_sf"/>
</dbReference>
<dbReference type="GeneID" id="92928740"/>
<keyword evidence="4" id="KW-1185">Reference proteome</keyword>
<dbReference type="RefSeq" id="WP_022603033.1">
    <property type="nucleotide sequence ID" value="NZ_KI440835.1"/>
</dbReference>
<sequence length="1154" mass="131458">MRKNTVVLFFLLLSFGIFFFPEMLNAQSDRYTGISKLNSGYWVKIRISESGIYQISYADLRAWGFVDPAKVKLYGYGGAMLPEDFQKPYIDDLPEVPVMRYGERMIFYAQGVVKWTAGSSTFTHERNPYSQYGYYFLSENDDQPRTMETVSANESMSATTVNVFNDYALHEQELINLGRTGRKFYGEDFIYEQIRTFTFDIPGITETPVSMQIDFVVKALASNSNTIAGQIKIKHNDVSLSQSSQDRVYAILNNSQEATYASGRSTSTTKTWVRDPDNPDRITIQFEGSQASTARLDFIRLNMERDLKIYDGIVAFRNLKSRNTLLKYAVNVSGSSDPRIWDITDLQNPVSIESSQHDGCLWFVPQSVGLKEYVAFDAARTFPSPEYVGIVSNQNLHGYSRADLVIIVPPEFYSQAERLGKFHESEDDMSYLIVYPEQIYNEFSSGTPDATAYRRFMKMFYDRAEGNEDLRPRYLLLFGDGTYDNRLITSEWQGYKYPFLLTFQSESSLDERTSYVTDDYFGFLKDTDGANLLADKQDISIGRFPVRTLAEATVAVDKVIEYGQNKNFGVWKNNLCFVADDGNNSDHMELADELCDKIESKYPEFFPYKVYLDAYTRVSSASGGTYPDAKKRMFDLLDDGLLFINFCGHGSSTSWTAEKILEMSDIRKLYLKRLPLWITATCDFSRFDDKSNSGGEELFLNSKGGGIALFTTTRVVYMEKNAILNKMLIENIFERDTDGSRYRLGDVMRVAKKAVAEYVNSDGVRPYERDLNKLNFILLGDPALRLAYPEYKMVITEINGDPIDETSDLQTLKARSWVKMKGEVRDHTTGEKKEDFNGLVYPRLYDSKKEITTNGFESDVPFTFYERANMLYSGKDSVRNGEFEFEFKMPVELNYSSETGLLNLYGYDEQGREAQGSNEQFVIGDMDNDVEADTEGPIIHSMYLNSETFSYGDKVNEEPVFIADVEDESGINISGIGIGHNMTVTIDHSSAQEYIVNNYFDPVVGEFGRGTVMYQLPSLPAGSHTLTFKVWDTEGNSTEKTTSFVVVPGMKPQIFDLYPQKNPVSEYAEFYLKHDRPNMNIQLRLSIYNLMGTELWTYSDDGLSDMWTSQPIVWNLTDKAGRRVAPGVYLYRAYISTEGSKEATKTKKIIVVAQ</sequence>
<dbReference type="EMBL" id="RBXN01000004">
    <property type="protein sequence ID" value="RKT58377.1"/>
    <property type="molecule type" value="Genomic_DNA"/>
</dbReference>
<reference evidence="3 4" key="1">
    <citation type="submission" date="2018-10" db="EMBL/GenBank/DDBJ databases">
        <title>Genomic Encyclopedia of Archaeal and Bacterial Type Strains, Phase II (KMG-II): from individual species to whole genera.</title>
        <authorList>
            <person name="Goeker M."/>
        </authorList>
    </citation>
    <scope>NUCLEOTIDE SEQUENCE [LARGE SCALE GENOMIC DNA]</scope>
    <source>
        <strain evidence="3 4">NSB1</strain>
    </source>
</reference>
<feature type="domain" description="Gingipain" evidence="2">
    <location>
        <begin position="405"/>
        <end position="786"/>
    </location>
</feature>
<dbReference type="Pfam" id="PF01364">
    <property type="entry name" value="Peptidase_C25"/>
    <property type="match status" value="1"/>
</dbReference>
<dbReference type="AlphaFoldDB" id="A0A495WB20"/>
<dbReference type="CDD" id="cd02258">
    <property type="entry name" value="Peptidase_C25_N"/>
    <property type="match status" value="1"/>
</dbReference>
<dbReference type="SUPFAM" id="SSF52129">
    <property type="entry name" value="Caspase-like"/>
    <property type="match status" value="1"/>
</dbReference>
<gene>
    <name evidence="3" type="ORF">BC742_1453</name>
</gene>
<dbReference type="Gene3D" id="3.40.50.1460">
    <property type="match status" value="1"/>
</dbReference>
<evidence type="ECO:0000313" key="4">
    <source>
        <dbReference type="Proteomes" id="UP000269493"/>
    </source>
</evidence>
<dbReference type="InterPro" id="IPR029031">
    <property type="entry name" value="Gingipain_N_sf"/>
</dbReference>
<dbReference type="NCBIfam" id="NF033707">
    <property type="entry name" value="T9SS_sortase"/>
    <property type="match status" value="1"/>
</dbReference>
<evidence type="ECO:0000256" key="1">
    <source>
        <dbReference type="ARBA" id="ARBA00022729"/>
    </source>
</evidence>
<organism evidence="3 4">
    <name type="scientific">Coprobacter fastidiosus NSB1 = JCM 33896</name>
    <dbReference type="NCBI Taxonomy" id="1349822"/>
    <lineage>
        <taxon>Bacteria</taxon>
        <taxon>Pseudomonadati</taxon>
        <taxon>Bacteroidota</taxon>
        <taxon>Bacteroidia</taxon>
        <taxon>Bacteroidales</taxon>
        <taxon>Barnesiellaceae</taxon>
        <taxon>Coprobacter</taxon>
    </lineage>
</organism>
<comment type="caution">
    <text evidence="3">The sequence shown here is derived from an EMBL/GenBank/DDBJ whole genome shotgun (WGS) entry which is preliminary data.</text>
</comment>
<dbReference type="Gene3D" id="2.60.40.4070">
    <property type="match status" value="1"/>
</dbReference>
<dbReference type="GO" id="GO:0006508">
    <property type="term" value="P:proteolysis"/>
    <property type="evidence" value="ECO:0007669"/>
    <property type="project" value="InterPro"/>
</dbReference>
<proteinExistence type="predicted"/>
<dbReference type="Gene3D" id="3.40.50.10390">
    <property type="entry name" value="Gingipain r, domain 1"/>
    <property type="match status" value="1"/>
</dbReference>
<name>A0A495WB20_9BACT</name>
<dbReference type="OrthoDB" id="9809780at2"/>
<evidence type="ECO:0000313" key="3">
    <source>
        <dbReference type="EMBL" id="RKT58377.1"/>
    </source>
</evidence>
<accession>A0A495WB20</accession>
<dbReference type="GO" id="GO:0008234">
    <property type="term" value="F:cysteine-type peptidase activity"/>
    <property type="evidence" value="ECO:0007669"/>
    <property type="project" value="InterPro"/>
</dbReference>
<protein>
    <submittedName>
        <fullName evidence="3">Peptidase C25-like protein</fullName>
    </submittedName>
</protein>